<keyword evidence="1" id="KW-0238">DNA-binding</keyword>
<evidence type="ECO:0000313" key="1">
    <source>
        <dbReference type="EMBL" id="AYN55831.1"/>
    </source>
</evidence>
<reference evidence="1 2" key="1">
    <citation type="submission" date="2018-09" db="EMBL/GenBank/DDBJ databases">
        <authorList>
            <person name="Rimple P.A."/>
            <person name="Stoner T.H."/>
            <person name="Garlena R.A."/>
            <person name="Russell D.A."/>
            <person name="Pope W.H."/>
            <person name="Jacobs-Sera D."/>
            <person name="Hatfull G.F."/>
        </authorList>
    </citation>
    <scope>NUCLEOTIDE SEQUENCE [LARGE SCALE GENOMIC DNA]</scope>
</reference>
<name>A0A3G2KA35_9CAUD</name>
<evidence type="ECO:0000313" key="2">
    <source>
        <dbReference type="Proteomes" id="UP000266910"/>
    </source>
</evidence>
<dbReference type="RefSeq" id="YP_010655871.1">
    <property type="nucleotide sequence ID" value="NC_070832.1"/>
</dbReference>
<sequence length="116" mass="12470">MNNHLGPLNLHDLGESLGYVGGTSMSAPIALEDLDWKDDAVEKIISLSHAQLIFSADDLAREMRKPPHPNMVGAAFTAARAAGHIRPIGYQTSTTKSRNGGVIRSWTRCTKKAGTS</sequence>
<dbReference type="KEGG" id="vg:77931743"/>
<dbReference type="GeneID" id="77931743"/>
<dbReference type="Proteomes" id="UP000266910">
    <property type="component" value="Genome"/>
</dbReference>
<organism evidence="1 2">
    <name type="scientific">Arthrobacter phage Auxilium</name>
    <dbReference type="NCBI Taxonomy" id="2419948"/>
    <lineage>
        <taxon>Viruses</taxon>
        <taxon>Duplodnaviria</taxon>
        <taxon>Heunggongvirae</taxon>
        <taxon>Uroviricota</taxon>
        <taxon>Caudoviricetes</taxon>
        <taxon>Richievirus</taxon>
        <taxon>Richievirus auxilium</taxon>
    </lineage>
</organism>
<keyword evidence="2" id="KW-1185">Reference proteome</keyword>
<dbReference type="EMBL" id="MH834598">
    <property type="protein sequence ID" value="AYN55831.1"/>
    <property type="molecule type" value="Genomic_DNA"/>
</dbReference>
<protein>
    <submittedName>
        <fullName evidence="1">Helix-turn-helix DNA-binding domain protein</fullName>
    </submittedName>
</protein>
<accession>A0A3G2KA35</accession>
<proteinExistence type="predicted"/>
<gene>
    <name evidence="1" type="primary">52</name>
    <name evidence="1" type="ORF">PBI_AUXILIUM_52</name>
</gene>
<dbReference type="GO" id="GO:0003677">
    <property type="term" value="F:DNA binding"/>
    <property type="evidence" value="ECO:0007669"/>
    <property type="project" value="UniProtKB-KW"/>
</dbReference>